<keyword evidence="4" id="KW-1185">Reference proteome</keyword>
<dbReference type="InterPro" id="IPR001611">
    <property type="entry name" value="Leu-rich_rpt"/>
</dbReference>
<dbReference type="InParanoid" id="A0A668AF77"/>
<sequence length="176" mass="20080">VTIFRIDKFTLDVPRLATLDLTGNQLAHLPPDVFNHTQLRSLVLKTNLIEKLDAEWFTDNSSLTWVDLSENRLADIPSTLFHKLPHVKNLDLSYNNLQDLQPDALNRLHSLESLNLAGNKLKTLKPTTFSNTPKLSQLFLQENQLQELPPTLFQDTLSKLILLSKLVGHIDFSNYL</sequence>
<dbReference type="InterPro" id="IPR003591">
    <property type="entry name" value="Leu-rich_rpt_typical-subtyp"/>
</dbReference>
<dbReference type="PROSITE" id="PS51450">
    <property type="entry name" value="LRR"/>
    <property type="match status" value="2"/>
</dbReference>
<evidence type="ECO:0000313" key="3">
    <source>
        <dbReference type="Ensembl" id="ENSMMDP00005043596.1"/>
    </source>
</evidence>
<evidence type="ECO:0000256" key="2">
    <source>
        <dbReference type="ARBA" id="ARBA00022737"/>
    </source>
</evidence>
<dbReference type="PANTHER" id="PTHR24366:SF96">
    <property type="entry name" value="LEUCINE RICH REPEAT CONTAINING 53"/>
    <property type="match status" value="1"/>
</dbReference>
<accession>A0A668AF77</accession>
<dbReference type="Pfam" id="PF00560">
    <property type="entry name" value="LRR_1"/>
    <property type="match status" value="1"/>
</dbReference>
<proteinExistence type="predicted"/>
<dbReference type="PRINTS" id="PR00019">
    <property type="entry name" value="LEURICHRPT"/>
</dbReference>
<dbReference type="Ensembl" id="ENSMMDT00005044473.1">
    <property type="protein sequence ID" value="ENSMMDP00005043596.1"/>
    <property type="gene ID" value="ENSMMDG00005020049.1"/>
</dbReference>
<organism evidence="3 4">
    <name type="scientific">Myripristis murdjan</name>
    <name type="common">pinecone soldierfish</name>
    <dbReference type="NCBI Taxonomy" id="586833"/>
    <lineage>
        <taxon>Eukaryota</taxon>
        <taxon>Metazoa</taxon>
        <taxon>Chordata</taxon>
        <taxon>Craniata</taxon>
        <taxon>Vertebrata</taxon>
        <taxon>Euteleostomi</taxon>
        <taxon>Actinopterygii</taxon>
        <taxon>Neopterygii</taxon>
        <taxon>Teleostei</taxon>
        <taxon>Neoteleostei</taxon>
        <taxon>Acanthomorphata</taxon>
        <taxon>Holocentriformes</taxon>
        <taxon>Holocentridae</taxon>
        <taxon>Myripristis</taxon>
    </lineage>
</organism>
<evidence type="ECO:0000313" key="4">
    <source>
        <dbReference type="Proteomes" id="UP000472263"/>
    </source>
</evidence>
<dbReference type="Gene3D" id="3.80.10.10">
    <property type="entry name" value="Ribonuclease Inhibitor"/>
    <property type="match status" value="2"/>
</dbReference>
<reference evidence="3" key="3">
    <citation type="submission" date="2025-09" db="UniProtKB">
        <authorList>
            <consortium name="Ensembl"/>
        </authorList>
    </citation>
    <scope>IDENTIFICATION</scope>
</reference>
<reference evidence="3" key="1">
    <citation type="submission" date="2019-06" db="EMBL/GenBank/DDBJ databases">
        <authorList>
            <consortium name="Wellcome Sanger Institute Data Sharing"/>
        </authorList>
    </citation>
    <scope>NUCLEOTIDE SEQUENCE [LARGE SCALE GENOMIC DNA]</scope>
</reference>
<dbReference type="GeneTree" id="ENSGT00940000165355"/>
<dbReference type="AlphaFoldDB" id="A0A668AF77"/>
<name>A0A668AF77_9TELE</name>
<protein>
    <submittedName>
        <fullName evidence="3">Uncharacterized protein</fullName>
    </submittedName>
</protein>
<dbReference type="PANTHER" id="PTHR24366">
    <property type="entry name" value="IG(IMMUNOGLOBULIN) AND LRR(LEUCINE RICH REPEAT) DOMAINS"/>
    <property type="match status" value="1"/>
</dbReference>
<dbReference type="SUPFAM" id="SSF52058">
    <property type="entry name" value="L domain-like"/>
    <property type="match status" value="1"/>
</dbReference>
<dbReference type="Proteomes" id="UP000472263">
    <property type="component" value="Chromosome 24"/>
</dbReference>
<evidence type="ECO:0000256" key="1">
    <source>
        <dbReference type="ARBA" id="ARBA00022614"/>
    </source>
</evidence>
<dbReference type="InterPro" id="IPR032675">
    <property type="entry name" value="LRR_dom_sf"/>
</dbReference>
<dbReference type="SMART" id="SM00369">
    <property type="entry name" value="LRR_TYP"/>
    <property type="match status" value="6"/>
</dbReference>
<keyword evidence="1" id="KW-0433">Leucine-rich repeat</keyword>
<dbReference type="Pfam" id="PF13855">
    <property type="entry name" value="LRR_8"/>
    <property type="match status" value="1"/>
</dbReference>
<reference evidence="3" key="2">
    <citation type="submission" date="2025-08" db="UniProtKB">
        <authorList>
            <consortium name="Ensembl"/>
        </authorList>
    </citation>
    <scope>IDENTIFICATION</scope>
</reference>
<keyword evidence="2" id="KW-0677">Repeat</keyword>